<dbReference type="SFLD" id="SFLDS00036">
    <property type="entry name" value="Aromatic_Prenyltransferase"/>
    <property type="match status" value="1"/>
</dbReference>
<evidence type="ECO:0000313" key="3">
    <source>
        <dbReference type="Proteomes" id="UP001519363"/>
    </source>
</evidence>
<sequence>MEANVWTAREMLPRLARRYGFGLDQFNAVADLFLPEDGQYHGRFGFWWSVVLRPGLPPAFKVYFNPESRGRLAAPGLVARGLDRLGFGGGYGALARRTVRPGEAHDRYSFFSLDLHTRSDPRVKVYVSHHEADLAHVLRASTAARDVPEDQLREFCAVAGGSLGRFRHRPLVSSLSFLAGDTHRASGYSVYLPVRDYVEDDEIALARAHTLLARHGLDRTLLDRALAAVARRPLGDGVGLIPHLSLRTGRPRSGLTVYLSVEAFAVTPPRPEVLAS</sequence>
<comment type="caution">
    <text evidence="2">The sequence shown here is derived from an EMBL/GenBank/DDBJ whole genome shotgun (WGS) entry which is preliminary data.</text>
</comment>
<reference evidence="2 3" key="1">
    <citation type="submission" date="2021-03" db="EMBL/GenBank/DDBJ databases">
        <title>Sequencing the genomes of 1000 actinobacteria strains.</title>
        <authorList>
            <person name="Klenk H.-P."/>
        </authorList>
    </citation>
    <scope>NUCLEOTIDE SEQUENCE [LARGE SCALE GENOMIC DNA]</scope>
    <source>
        <strain evidence="2 3">DSM 44580</strain>
    </source>
</reference>
<keyword evidence="1" id="KW-0808">Transferase</keyword>
<gene>
    <name evidence="2" type="ORF">JOF53_006901</name>
</gene>
<accession>A0ABS5AP97</accession>
<proteinExistence type="predicted"/>
<keyword evidence="3" id="KW-1185">Reference proteome</keyword>
<evidence type="ECO:0000313" key="2">
    <source>
        <dbReference type="EMBL" id="MBP2478029.1"/>
    </source>
</evidence>
<protein>
    <recommendedName>
        <fullName evidence="4">DMATS type aromatic prenyltransferase</fullName>
    </recommendedName>
</protein>
<evidence type="ECO:0000256" key="1">
    <source>
        <dbReference type="ARBA" id="ARBA00022679"/>
    </source>
</evidence>
<dbReference type="Proteomes" id="UP001519363">
    <property type="component" value="Unassembled WGS sequence"/>
</dbReference>
<dbReference type="EMBL" id="JAGIOO010000001">
    <property type="protein sequence ID" value="MBP2478029.1"/>
    <property type="molecule type" value="Genomic_DNA"/>
</dbReference>
<name>A0ABS5AP97_9PSEU</name>
<dbReference type="InterPro" id="IPR033964">
    <property type="entry name" value="ABBA"/>
</dbReference>
<evidence type="ECO:0008006" key="4">
    <source>
        <dbReference type="Google" id="ProtNLM"/>
    </source>
</evidence>
<organism evidence="2 3">
    <name type="scientific">Crossiella equi</name>
    <dbReference type="NCBI Taxonomy" id="130796"/>
    <lineage>
        <taxon>Bacteria</taxon>
        <taxon>Bacillati</taxon>
        <taxon>Actinomycetota</taxon>
        <taxon>Actinomycetes</taxon>
        <taxon>Pseudonocardiales</taxon>
        <taxon>Pseudonocardiaceae</taxon>
        <taxon>Crossiella</taxon>
    </lineage>
</organism>